<dbReference type="InterPro" id="IPR013096">
    <property type="entry name" value="Cupin_2"/>
</dbReference>
<dbReference type="EMBL" id="JAKVPY010000001">
    <property type="protein sequence ID" value="MCH4561794.1"/>
    <property type="molecule type" value="Genomic_DNA"/>
</dbReference>
<keyword evidence="3" id="KW-1185">Reference proteome</keyword>
<dbReference type="Proteomes" id="UP001202117">
    <property type="component" value="Unassembled WGS sequence"/>
</dbReference>
<feature type="domain" description="Cupin type-2" evidence="1">
    <location>
        <begin position="42"/>
        <end position="101"/>
    </location>
</feature>
<dbReference type="SUPFAM" id="SSF51182">
    <property type="entry name" value="RmlC-like cupins"/>
    <property type="match status" value="1"/>
</dbReference>
<dbReference type="InterPro" id="IPR011051">
    <property type="entry name" value="RmlC_Cupin_sf"/>
</dbReference>
<protein>
    <submittedName>
        <fullName evidence="2">Cupin domain-containing protein</fullName>
    </submittedName>
</protein>
<reference evidence="2 3" key="1">
    <citation type="submission" date="2022-02" db="EMBL/GenBank/DDBJ databases">
        <title>Halomonas fukangensis sp. nov., a halophilic bacterium isolated from a bulk soil of Kalidium foliatum at Fukang.</title>
        <authorList>
            <person name="Huang Y."/>
        </authorList>
    </citation>
    <scope>NUCLEOTIDE SEQUENCE [LARGE SCALE GENOMIC DNA]</scope>
    <source>
        <strain evidence="2 3">EGI 63088</strain>
    </source>
</reference>
<dbReference type="CDD" id="cd06981">
    <property type="entry name" value="cupin_reut_a1446"/>
    <property type="match status" value="1"/>
</dbReference>
<dbReference type="Pfam" id="PF07883">
    <property type="entry name" value="Cupin_2"/>
    <property type="match status" value="1"/>
</dbReference>
<evidence type="ECO:0000259" key="1">
    <source>
        <dbReference type="Pfam" id="PF07883"/>
    </source>
</evidence>
<organism evidence="2 3">
    <name type="scientific">Halomonas flagellata</name>
    <dbReference type="NCBI Taxonomy" id="2920385"/>
    <lineage>
        <taxon>Bacteria</taxon>
        <taxon>Pseudomonadati</taxon>
        <taxon>Pseudomonadota</taxon>
        <taxon>Gammaproteobacteria</taxon>
        <taxon>Oceanospirillales</taxon>
        <taxon>Halomonadaceae</taxon>
        <taxon>Halomonas</taxon>
    </lineage>
</organism>
<comment type="caution">
    <text evidence="2">The sequence shown here is derived from an EMBL/GenBank/DDBJ whole genome shotgun (WGS) entry which is preliminary data.</text>
</comment>
<accession>A0ABS9RP78</accession>
<gene>
    <name evidence="2" type="ORF">MKP05_01465</name>
</gene>
<evidence type="ECO:0000313" key="3">
    <source>
        <dbReference type="Proteomes" id="UP001202117"/>
    </source>
</evidence>
<evidence type="ECO:0000313" key="2">
    <source>
        <dbReference type="EMBL" id="MCH4561794.1"/>
    </source>
</evidence>
<sequence length="105" mass="12182">MKNLFASIPDALDDELFEELVRGENVRVERIVSRGHRSPASGWYDQPWHEWVLLLEGEAILAFEEGDEVVLEAGDHLAIPAHRKHRVEWTTPERTTLWLAVHYRA</sequence>
<dbReference type="RefSeq" id="WP_240566712.1">
    <property type="nucleotide sequence ID" value="NZ_JAKVPY010000001.1"/>
</dbReference>
<dbReference type="InterPro" id="IPR014710">
    <property type="entry name" value="RmlC-like_jellyroll"/>
</dbReference>
<name>A0ABS9RP78_9GAMM</name>
<proteinExistence type="predicted"/>
<dbReference type="Gene3D" id="2.60.120.10">
    <property type="entry name" value="Jelly Rolls"/>
    <property type="match status" value="1"/>
</dbReference>